<reference evidence="3 4" key="1">
    <citation type="submission" date="2019-02" db="EMBL/GenBank/DDBJ databases">
        <title>Deep-cultivation of Planctomycetes and their phenomic and genomic characterization uncovers novel biology.</title>
        <authorList>
            <person name="Wiegand S."/>
            <person name="Jogler M."/>
            <person name="Boedeker C."/>
            <person name="Pinto D."/>
            <person name="Vollmers J."/>
            <person name="Rivas-Marin E."/>
            <person name="Kohn T."/>
            <person name="Peeters S.H."/>
            <person name="Heuer A."/>
            <person name="Rast P."/>
            <person name="Oberbeckmann S."/>
            <person name="Bunk B."/>
            <person name="Jeske O."/>
            <person name="Meyerdierks A."/>
            <person name="Storesund J.E."/>
            <person name="Kallscheuer N."/>
            <person name="Luecker S."/>
            <person name="Lage O.M."/>
            <person name="Pohl T."/>
            <person name="Merkel B.J."/>
            <person name="Hornburger P."/>
            <person name="Mueller R.-W."/>
            <person name="Bruemmer F."/>
            <person name="Labrenz M."/>
            <person name="Spormann A.M."/>
            <person name="Op den Camp H."/>
            <person name="Overmann J."/>
            <person name="Amann R."/>
            <person name="Jetten M.S.M."/>
            <person name="Mascher T."/>
            <person name="Medema M.H."/>
            <person name="Devos D.P."/>
            <person name="Kaster A.-K."/>
            <person name="Ovreas L."/>
            <person name="Rohde M."/>
            <person name="Galperin M.Y."/>
            <person name="Jogler C."/>
        </authorList>
    </citation>
    <scope>NUCLEOTIDE SEQUENCE [LARGE SCALE GENOMIC DNA]</scope>
    <source>
        <strain evidence="3 4">Pla133</strain>
    </source>
</reference>
<keyword evidence="4" id="KW-1185">Reference proteome</keyword>
<keyword evidence="1" id="KW-0812">Transmembrane</keyword>
<name>A0A518BIW1_9BACT</name>
<dbReference type="PANTHER" id="PTHR48090">
    <property type="entry name" value="UNDECAPRENYL-PHOSPHATE 4-DEOXY-4-FORMAMIDO-L-ARABINOSE TRANSFERASE-RELATED"/>
    <property type="match status" value="1"/>
</dbReference>
<keyword evidence="3" id="KW-0808">Transferase</keyword>
<evidence type="ECO:0000256" key="1">
    <source>
        <dbReference type="SAM" id="Phobius"/>
    </source>
</evidence>
<dbReference type="InterPro" id="IPR001173">
    <property type="entry name" value="Glyco_trans_2-like"/>
</dbReference>
<dbReference type="KEGG" id="pbap:Pla133_19840"/>
<keyword evidence="1" id="KW-1133">Transmembrane helix</keyword>
<feature type="domain" description="Glycosyltransferase 2-like" evidence="2">
    <location>
        <begin position="12"/>
        <end position="76"/>
    </location>
</feature>
<dbReference type="RefSeq" id="WP_145064710.1">
    <property type="nucleotide sequence ID" value="NZ_CP036287.1"/>
</dbReference>
<accession>A0A518BIW1</accession>
<gene>
    <name evidence="3" type="ORF">Pla133_19840</name>
</gene>
<dbReference type="PANTHER" id="PTHR48090:SF7">
    <property type="entry name" value="RFBJ PROTEIN"/>
    <property type="match status" value="1"/>
</dbReference>
<dbReference type="Pfam" id="PF00535">
    <property type="entry name" value="Glycos_transf_2"/>
    <property type="match status" value="1"/>
</dbReference>
<organism evidence="3 4">
    <name type="scientific">Engelhardtia mirabilis</name>
    <dbReference type="NCBI Taxonomy" id="2528011"/>
    <lineage>
        <taxon>Bacteria</taxon>
        <taxon>Pseudomonadati</taxon>
        <taxon>Planctomycetota</taxon>
        <taxon>Planctomycetia</taxon>
        <taxon>Planctomycetia incertae sedis</taxon>
        <taxon>Engelhardtia</taxon>
    </lineage>
</organism>
<keyword evidence="3" id="KW-0328">Glycosyltransferase</keyword>
<sequence length="280" mass="30307">MTSGRRRRVGLVIPALDEEQALPLVLAELPRDLLDRVVVVDNGSTDRTAQVAREGGAEVVSEPRKGYGQACQAGLARLLEVDELATAEDSTDGGSVPGDAFEGVARFTPLGADDVIVFCDADHSDFPADLAVVLAPVLSGRADFAIGSRVLGGADMAALLPQAWFGNRLACGLMRLFFGARYTDLGPMRAIRVDALRHLSMTDRDFGWTVEMQLKAHTAKLTVLEVPVRYRPRTGRSKITGTITGTIGAGVKILGWIFTWRLRLIRPSGRIPRFPSRART</sequence>
<evidence type="ECO:0000313" key="4">
    <source>
        <dbReference type="Proteomes" id="UP000316921"/>
    </source>
</evidence>
<dbReference type="GO" id="GO:0047267">
    <property type="term" value="F:undecaprenyl-phosphate mannosyltransferase activity"/>
    <property type="evidence" value="ECO:0007669"/>
    <property type="project" value="UniProtKB-EC"/>
</dbReference>
<keyword evidence="1" id="KW-0472">Membrane</keyword>
<dbReference type="Proteomes" id="UP000316921">
    <property type="component" value="Chromosome"/>
</dbReference>
<evidence type="ECO:0000259" key="2">
    <source>
        <dbReference type="Pfam" id="PF00535"/>
    </source>
</evidence>
<dbReference type="InterPro" id="IPR029044">
    <property type="entry name" value="Nucleotide-diphossugar_trans"/>
</dbReference>
<dbReference type="Gene3D" id="3.90.550.10">
    <property type="entry name" value="Spore Coat Polysaccharide Biosynthesis Protein SpsA, Chain A"/>
    <property type="match status" value="1"/>
</dbReference>
<dbReference type="EMBL" id="CP036287">
    <property type="protein sequence ID" value="QDU66908.1"/>
    <property type="molecule type" value="Genomic_DNA"/>
</dbReference>
<proteinExistence type="predicted"/>
<dbReference type="SUPFAM" id="SSF53448">
    <property type="entry name" value="Nucleotide-diphospho-sugar transferases"/>
    <property type="match status" value="1"/>
</dbReference>
<dbReference type="AlphaFoldDB" id="A0A518BIW1"/>
<dbReference type="InterPro" id="IPR050256">
    <property type="entry name" value="Glycosyltransferase_2"/>
</dbReference>
<evidence type="ECO:0000313" key="3">
    <source>
        <dbReference type="EMBL" id="QDU66908.1"/>
    </source>
</evidence>
<dbReference type="CDD" id="cd04179">
    <property type="entry name" value="DPM_DPG-synthase_like"/>
    <property type="match status" value="1"/>
</dbReference>
<protein>
    <submittedName>
        <fullName evidence="3">Undecaprenyl-phosphate mannosyltransferase</fullName>
        <ecNumber evidence="3">2.4.1.54</ecNumber>
    </submittedName>
</protein>
<feature type="transmembrane region" description="Helical" evidence="1">
    <location>
        <begin position="239"/>
        <end position="258"/>
    </location>
</feature>
<dbReference type="EC" id="2.4.1.54" evidence="3"/>